<evidence type="ECO:0000313" key="2">
    <source>
        <dbReference type="Proteomes" id="UP000297299"/>
    </source>
</evidence>
<comment type="caution">
    <text evidence="1">The sequence shown here is derived from an EMBL/GenBank/DDBJ whole genome shotgun (WGS) entry which is preliminary data.</text>
</comment>
<keyword evidence="2" id="KW-1185">Reference proteome</keyword>
<dbReference type="Proteomes" id="UP000297299">
    <property type="component" value="Unassembled WGS sequence"/>
</dbReference>
<dbReference type="EMBL" id="PHWZ01000136">
    <property type="protein sequence ID" value="TEY65809.1"/>
    <property type="molecule type" value="Genomic_DNA"/>
</dbReference>
<name>A0A4Y8D3H4_9HELO</name>
<protein>
    <submittedName>
        <fullName evidence="1">Uncharacterized protein</fullName>
    </submittedName>
</protein>
<dbReference type="AlphaFoldDB" id="A0A4Y8D3H4"/>
<reference evidence="1 2" key="1">
    <citation type="submission" date="2017-11" db="EMBL/GenBank/DDBJ databases">
        <title>Comparative genomics of Botrytis spp.</title>
        <authorList>
            <person name="Valero-Jimenez C.A."/>
            <person name="Tapia P."/>
            <person name="Veloso J."/>
            <person name="Silva-Moreno E."/>
            <person name="Staats M."/>
            <person name="Valdes J.H."/>
            <person name="Van Kan J.A.L."/>
        </authorList>
    </citation>
    <scope>NUCLEOTIDE SEQUENCE [LARGE SCALE GENOMIC DNA]</scope>
    <source>
        <strain evidence="1 2">MUCL2830</strain>
    </source>
</reference>
<evidence type="ECO:0000313" key="1">
    <source>
        <dbReference type="EMBL" id="TEY65809.1"/>
    </source>
</evidence>
<organism evidence="1 2">
    <name type="scientific">Botryotinia calthae</name>
    <dbReference type="NCBI Taxonomy" id="38488"/>
    <lineage>
        <taxon>Eukaryota</taxon>
        <taxon>Fungi</taxon>
        <taxon>Dikarya</taxon>
        <taxon>Ascomycota</taxon>
        <taxon>Pezizomycotina</taxon>
        <taxon>Leotiomycetes</taxon>
        <taxon>Helotiales</taxon>
        <taxon>Sclerotiniaceae</taxon>
        <taxon>Botryotinia</taxon>
    </lineage>
</organism>
<gene>
    <name evidence="1" type="ORF">BOTCAL_0136g00310</name>
</gene>
<accession>A0A4Y8D3H4</accession>
<proteinExistence type="predicted"/>
<sequence>MKAVTREPYLPDISNTAYDEAEKTSHLKGRACRLISSSHDAPPKLVENTIEDAEFKHRVKHTLASLVVIYYVGMCRGEGSQFGVWRFDCGYGWTAGAIRGEAGHECAV</sequence>